<keyword evidence="1" id="KW-0812">Transmembrane</keyword>
<dbReference type="InterPro" id="IPR029044">
    <property type="entry name" value="Nucleotide-diphossugar_trans"/>
</dbReference>
<reference evidence="3 4" key="1">
    <citation type="submission" date="2020-08" db="EMBL/GenBank/DDBJ databases">
        <title>Croceimicrobium hydrocarbonivorans gen. nov., sp. nov., a novel marine bacterium isolated from a bacterial consortium that degrades polyethylene terephthalate.</title>
        <authorList>
            <person name="Liu R."/>
        </authorList>
    </citation>
    <scope>NUCLEOTIDE SEQUENCE [LARGE SCALE GENOMIC DNA]</scope>
    <source>
        <strain evidence="3 4">A20-9</strain>
    </source>
</reference>
<evidence type="ECO:0000313" key="4">
    <source>
        <dbReference type="Proteomes" id="UP000516305"/>
    </source>
</evidence>
<feature type="transmembrane region" description="Helical" evidence="1">
    <location>
        <begin position="262"/>
        <end position="280"/>
    </location>
</feature>
<keyword evidence="3" id="KW-0808">Transferase</keyword>
<organism evidence="3 4">
    <name type="scientific">Croceimicrobium hydrocarbonivorans</name>
    <dbReference type="NCBI Taxonomy" id="2761580"/>
    <lineage>
        <taxon>Bacteria</taxon>
        <taxon>Pseudomonadati</taxon>
        <taxon>Bacteroidota</taxon>
        <taxon>Flavobacteriia</taxon>
        <taxon>Flavobacteriales</taxon>
        <taxon>Owenweeksiaceae</taxon>
        <taxon>Croceimicrobium</taxon>
    </lineage>
</organism>
<dbReference type="Pfam" id="PF00535">
    <property type="entry name" value="Glycos_transf_2"/>
    <property type="match status" value="1"/>
</dbReference>
<dbReference type="RefSeq" id="WP_210758540.1">
    <property type="nucleotide sequence ID" value="NZ_CP060139.1"/>
</dbReference>
<dbReference type="PANTHER" id="PTHR22916:SF64">
    <property type="entry name" value="TRANSFERASE, PUTATIVE-RELATED"/>
    <property type="match status" value="1"/>
</dbReference>
<evidence type="ECO:0000256" key="1">
    <source>
        <dbReference type="SAM" id="Phobius"/>
    </source>
</evidence>
<dbReference type="AlphaFoldDB" id="A0A7H0VE59"/>
<dbReference type="Gene3D" id="3.90.550.10">
    <property type="entry name" value="Spore Coat Polysaccharide Biosynthesis Protein SpsA, Chain A"/>
    <property type="match status" value="1"/>
</dbReference>
<evidence type="ECO:0000313" key="3">
    <source>
        <dbReference type="EMBL" id="QNR24007.1"/>
    </source>
</evidence>
<sequence length="331" mass="37795">MNLELSLIIPLYNRPDEIRELLESLCLQSDSAFEVIIVEDGSSLKSDAIVDSFKDRLKLAYYFKPNSGPGQSRNYGAERAQGNYFIFLDSDCIIPADYIQSVKSFLAAKPVDAFGGPDRADASFSPIQKAINYSMTALFTTGGIRGGKHSVEKFHPRSFNMGYTKEVFERTGGFAPMRFGEDIDMSIRMMKEGFSTALIPDAYVYHKRRSTFRQFYKQVHNSGIARINLYKRHPESLKLLHFFPASFSLFVIFSLLLMPWTLFPLSFLGFYFLLIFLDALRQNKSIFVAILAMLASFIQLFSYGLGFMKAVYRRLILGRGEFAAFEKNFYK</sequence>
<dbReference type="InterPro" id="IPR001173">
    <property type="entry name" value="Glyco_trans_2-like"/>
</dbReference>
<keyword evidence="1" id="KW-0472">Membrane</keyword>
<accession>A0A7H0VE59</accession>
<feature type="transmembrane region" description="Helical" evidence="1">
    <location>
        <begin position="287"/>
        <end position="305"/>
    </location>
</feature>
<evidence type="ECO:0000259" key="2">
    <source>
        <dbReference type="Pfam" id="PF00535"/>
    </source>
</evidence>
<keyword evidence="1" id="KW-1133">Transmembrane helix</keyword>
<dbReference type="Proteomes" id="UP000516305">
    <property type="component" value="Chromosome"/>
</dbReference>
<dbReference type="PANTHER" id="PTHR22916">
    <property type="entry name" value="GLYCOSYLTRANSFERASE"/>
    <property type="match status" value="1"/>
</dbReference>
<dbReference type="GO" id="GO:0016758">
    <property type="term" value="F:hexosyltransferase activity"/>
    <property type="evidence" value="ECO:0007669"/>
    <property type="project" value="UniProtKB-ARBA"/>
</dbReference>
<dbReference type="EMBL" id="CP060139">
    <property type="protein sequence ID" value="QNR24007.1"/>
    <property type="molecule type" value="Genomic_DNA"/>
</dbReference>
<dbReference type="KEGG" id="chyd:H4K34_16785"/>
<protein>
    <submittedName>
        <fullName evidence="3">Glycosyltransferase</fullName>
    </submittedName>
</protein>
<feature type="domain" description="Glycosyltransferase 2-like" evidence="2">
    <location>
        <begin position="6"/>
        <end position="155"/>
    </location>
</feature>
<proteinExistence type="predicted"/>
<gene>
    <name evidence="3" type="ORF">H4K34_16785</name>
</gene>
<dbReference type="SUPFAM" id="SSF53448">
    <property type="entry name" value="Nucleotide-diphospho-sugar transferases"/>
    <property type="match status" value="1"/>
</dbReference>
<keyword evidence="4" id="KW-1185">Reference proteome</keyword>
<name>A0A7H0VE59_9FLAO</name>